<gene>
    <name evidence="1" type="ORF">EVAR_92310_1</name>
</gene>
<proteinExistence type="predicted"/>
<protein>
    <submittedName>
        <fullName evidence="1">Probable RNA-directed DNA polymerase from transposon X-element</fullName>
    </submittedName>
</protein>
<keyword evidence="1" id="KW-0548">Nucleotidyltransferase</keyword>
<dbReference type="EMBL" id="BGZK01002833">
    <property type="protein sequence ID" value="GBP96776.1"/>
    <property type="molecule type" value="Genomic_DNA"/>
</dbReference>
<dbReference type="Proteomes" id="UP000299102">
    <property type="component" value="Unassembled WGS sequence"/>
</dbReference>
<dbReference type="GO" id="GO:0003964">
    <property type="term" value="F:RNA-directed DNA polymerase activity"/>
    <property type="evidence" value="ECO:0007669"/>
    <property type="project" value="UniProtKB-KW"/>
</dbReference>
<dbReference type="AlphaFoldDB" id="A0A4C2A7Z3"/>
<comment type="caution">
    <text evidence="1">The sequence shown here is derived from an EMBL/GenBank/DDBJ whole genome shotgun (WGS) entry which is preliminary data.</text>
</comment>
<organism evidence="1 2">
    <name type="scientific">Eumeta variegata</name>
    <name type="common">Bagworm moth</name>
    <name type="synonym">Eumeta japonica</name>
    <dbReference type="NCBI Taxonomy" id="151549"/>
    <lineage>
        <taxon>Eukaryota</taxon>
        <taxon>Metazoa</taxon>
        <taxon>Ecdysozoa</taxon>
        <taxon>Arthropoda</taxon>
        <taxon>Hexapoda</taxon>
        <taxon>Insecta</taxon>
        <taxon>Pterygota</taxon>
        <taxon>Neoptera</taxon>
        <taxon>Endopterygota</taxon>
        <taxon>Lepidoptera</taxon>
        <taxon>Glossata</taxon>
        <taxon>Ditrysia</taxon>
        <taxon>Tineoidea</taxon>
        <taxon>Psychidae</taxon>
        <taxon>Oiketicinae</taxon>
        <taxon>Eumeta</taxon>
    </lineage>
</organism>
<keyword evidence="1" id="KW-0695">RNA-directed DNA polymerase</keyword>
<dbReference type="OrthoDB" id="411871at2759"/>
<reference evidence="1 2" key="1">
    <citation type="journal article" date="2019" name="Commun. Biol.">
        <title>The bagworm genome reveals a unique fibroin gene that provides high tensile strength.</title>
        <authorList>
            <person name="Kono N."/>
            <person name="Nakamura H."/>
            <person name="Ohtoshi R."/>
            <person name="Tomita M."/>
            <person name="Numata K."/>
            <person name="Arakawa K."/>
        </authorList>
    </citation>
    <scope>NUCLEOTIDE SEQUENCE [LARGE SCALE GENOMIC DNA]</scope>
</reference>
<name>A0A4C2A7Z3_EUMVA</name>
<sequence>MLQTLCLDNNSIKEMAYHMLVRITAGLVSSGKNAMPVSGRELGKIVESLPNTALGLNGISWRTIKHAWKRYNQRNGKPVTDPKAYRPITLLLVLKKVLESVAAAQLQGSIGEHQQFCFRKVEYHRAKQHLGVARGSDAKYVQLIFLDISGAFDNAWWPMLMTKVKRGEFPSTDF</sequence>
<evidence type="ECO:0000313" key="2">
    <source>
        <dbReference type="Proteomes" id="UP000299102"/>
    </source>
</evidence>
<keyword evidence="2" id="KW-1185">Reference proteome</keyword>
<evidence type="ECO:0000313" key="1">
    <source>
        <dbReference type="EMBL" id="GBP96776.1"/>
    </source>
</evidence>
<accession>A0A4C2A7Z3</accession>
<dbReference type="PANTHER" id="PTHR19446">
    <property type="entry name" value="REVERSE TRANSCRIPTASES"/>
    <property type="match status" value="1"/>
</dbReference>
<keyword evidence="1" id="KW-0808">Transferase</keyword>